<reference evidence="2" key="1">
    <citation type="journal article" date="2022" name="bioRxiv">
        <title>Sequencing and chromosome-scale assembly of the giantPleurodeles waltlgenome.</title>
        <authorList>
            <person name="Brown T."/>
            <person name="Elewa A."/>
            <person name="Iarovenko S."/>
            <person name="Subramanian E."/>
            <person name="Araus A.J."/>
            <person name="Petzold A."/>
            <person name="Susuki M."/>
            <person name="Suzuki K.-i.T."/>
            <person name="Hayashi T."/>
            <person name="Toyoda A."/>
            <person name="Oliveira C."/>
            <person name="Osipova E."/>
            <person name="Leigh N.D."/>
            <person name="Simon A."/>
            <person name="Yun M.H."/>
        </authorList>
    </citation>
    <scope>NUCLEOTIDE SEQUENCE</scope>
    <source>
        <strain evidence="2">20211129_DDA</strain>
        <tissue evidence="2">Liver</tissue>
    </source>
</reference>
<gene>
    <name evidence="2" type="ORF">NDU88_001942</name>
</gene>
<evidence type="ECO:0000256" key="1">
    <source>
        <dbReference type="SAM" id="MobiDB-lite"/>
    </source>
</evidence>
<feature type="compositionally biased region" description="Basic and acidic residues" evidence="1">
    <location>
        <begin position="123"/>
        <end position="134"/>
    </location>
</feature>
<name>A0AAV7LEP7_PLEWA</name>
<dbReference type="EMBL" id="JANPWB010000015">
    <property type="protein sequence ID" value="KAJ1088787.1"/>
    <property type="molecule type" value="Genomic_DNA"/>
</dbReference>
<feature type="region of interest" description="Disordered" evidence="1">
    <location>
        <begin position="106"/>
        <end position="151"/>
    </location>
</feature>
<protein>
    <submittedName>
        <fullName evidence="2">Uncharacterized protein</fullName>
    </submittedName>
</protein>
<dbReference type="Proteomes" id="UP001066276">
    <property type="component" value="Chromosome 11"/>
</dbReference>
<dbReference type="AlphaFoldDB" id="A0AAV7LEP7"/>
<organism evidence="2 3">
    <name type="scientific">Pleurodeles waltl</name>
    <name type="common">Iberian ribbed newt</name>
    <dbReference type="NCBI Taxonomy" id="8319"/>
    <lineage>
        <taxon>Eukaryota</taxon>
        <taxon>Metazoa</taxon>
        <taxon>Chordata</taxon>
        <taxon>Craniata</taxon>
        <taxon>Vertebrata</taxon>
        <taxon>Euteleostomi</taxon>
        <taxon>Amphibia</taxon>
        <taxon>Batrachia</taxon>
        <taxon>Caudata</taxon>
        <taxon>Salamandroidea</taxon>
        <taxon>Salamandridae</taxon>
        <taxon>Pleurodelinae</taxon>
        <taxon>Pleurodeles</taxon>
    </lineage>
</organism>
<comment type="caution">
    <text evidence="2">The sequence shown here is derived from an EMBL/GenBank/DDBJ whole genome shotgun (WGS) entry which is preliminary data.</text>
</comment>
<accession>A0AAV7LEP7</accession>
<proteinExistence type="predicted"/>
<evidence type="ECO:0000313" key="2">
    <source>
        <dbReference type="EMBL" id="KAJ1088787.1"/>
    </source>
</evidence>
<feature type="compositionally biased region" description="Polar residues" evidence="1">
    <location>
        <begin position="142"/>
        <end position="151"/>
    </location>
</feature>
<sequence length="151" mass="16602">MCECSAPLGPCRYPFHIAPSGVEECRRLQGRKKGTNERAMMQIRTAESELRELGDWVLQPQLVRRPLRPACPCRRRLGHDGLVRPRGLESAPTAKEIAAVAALGAPVPVKTHRGSEAGPSLIKTRDDNSPERVGTRRKRSRTGPSCTGDSR</sequence>
<keyword evidence="3" id="KW-1185">Reference proteome</keyword>
<evidence type="ECO:0000313" key="3">
    <source>
        <dbReference type="Proteomes" id="UP001066276"/>
    </source>
</evidence>